<proteinExistence type="predicted"/>
<dbReference type="AlphaFoldDB" id="A0A2A2CG20"/>
<dbReference type="Proteomes" id="UP000218543">
    <property type="component" value="Unassembled WGS sequence"/>
</dbReference>
<evidence type="ECO:0000313" key="2">
    <source>
        <dbReference type="Proteomes" id="UP000218543"/>
    </source>
</evidence>
<sequence>MYQQPYSHEWDAQLNQLLDQGTVVNACKYTLTLYYEGTYYVVWTSNRWFAFGHLYQISDDPGWQYRTTISDADWRRPRFRTMQRLWAVYARHKIGGKIM</sequence>
<name>A0A2A2CG20_ECOLX</name>
<gene>
    <name evidence="1" type="ORF">BTQ06_04550</name>
</gene>
<accession>A0A2A2CG20</accession>
<reference evidence="1 2" key="1">
    <citation type="submission" date="2016-12" db="EMBL/GenBank/DDBJ databases">
        <title>Real-Time Genomic Investigation Underlying the Public Health Response to a Shiga Toxin-Producing Escherichia Coli O26:H11 Outbreak in a Nursery.</title>
        <authorList>
            <person name="Ferdous M."/>
            <person name="Moran-Gilad J."/>
            <person name="Rossen J.W."/>
            <person name="Gdalevich M."/>
        </authorList>
    </citation>
    <scope>NUCLEOTIDE SEQUENCE [LARGE SCALE GENOMIC DNA]</scope>
    <source>
        <strain evidence="1 2">STEC 514-2</strain>
    </source>
</reference>
<organism evidence="1 2">
    <name type="scientific">Escherichia coli</name>
    <dbReference type="NCBI Taxonomy" id="562"/>
    <lineage>
        <taxon>Bacteria</taxon>
        <taxon>Pseudomonadati</taxon>
        <taxon>Pseudomonadota</taxon>
        <taxon>Gammaproteobacteria</taxon>
        <taxon>Enterobacterales</taxon>
        <taxon>Enterobacteriaceae</taxon>
        <taxon>Escherichia</taxon>
    </lineage>
</organism>
<protein>
    <submittedName>
        <fullName evidence="1">Uncharacterized protein</fullName>
    </submittedName>
</protein>
<evidence type="ECO:0000313" key="1">
    <source>
        <dbReference type="EMBL" id="PAU25762.1"/>
    </source>
</evidence>
<comment type="caution">
    <text evidence="1">The sequence shown here is derived from an EMBL/GenBank/DDBJ whole genome shotgun (WGS) entry which is preliminary data.</text>
</comment>
<dbReference type="EMBL" id="MRVZ01000012">
    <property type="protein sequence ID" value="PAU25762.1"/>
    <property type="molecule type" value="Genomic_DNA"/>
</dbReference>